<dbReference type="Gene3D" id="3.60.130.10">
    <property type="entry name" value="Clavaminate synthase-like"/>
    <property type="match status" value="1"/>
</dbReference>
<reference evidence="3 4" key="1">
    <citation type="journal article" date="2024" name="Science">
        <title>Giant polyketide synthase enzymes in the biosynthesis of giant marine polyether toxins.</title>
        <authorList>
            <person name="Fallon T.R."/>
            <person name="Shende V.V."/>
            <person name="Wierzbicki I.H."/>
            <person name="Pendleton A.L."/>
            <person name="Watervoot N.F."/>
            <person name="Auber R.P."/>
            <person name="Gonzalez D.J."/>
            <person name="Wisecaver J.H."/>
            <person name="Moore B.S."/>
        </authorList>
    </citation>
    <scope>NUCLEOTIDE SEQUENCE [LARGE SCALE GENOMIC DNA]</scope>
    <source>
        <strain evidence="3 4">12B1</strain>
    </source>
</reference>
<gene>
    <name evidence="3" type="ORF">AB1Y20_008722</name>
</gene>
<dbReference type="SUPFAM" id="SSF51197">
    <property type="entry name" value="Clavaminate synthase-like"/>
    <property type="match status" value="1"/>
</dbReference>
<keyword evidence="1" id="KW-0560">Oxidoreductase</keyword>
<evidence type="ECO:0000259" key="2">
    <source>
        <dbReference type="Pfam" id="PF02668"/>
    </source>
</evidence>
<keyword evidence="4" id="KW-1185">Reference proteome</keyword>
<dbReference type="InterPro" id="IPR050411">
    <property type="entry name" value="AlphaKG_dependent_hydroxylases"/>
</dbReference>
<evidence type="ECO:0000313" key="4">
    <source>
        <dbReference type="Proteomes" id="UP001515480"/>
    </source>
</evidence>
<comment type="caution">
    <text evidence="3">The sequence shown here is derived from an EMBL/GenBank/DDBJ whole genome shotgun (WGS) entry which is preliminary data.</text>
</comment>
<accession>A0AB34IVD3</accession>
<dbReference type="AlphaFoldDB" id="A0AB34IVD3"/>
<protein>
    <recommendedName>
        <fullName evidence="2">TauD/TfdA-like domain-containing protein</fullName>
    </recommendedName>
</protein>
<evidence type="ECO:0000256" key="1">
    <source>
        <dbReference type="ARBA" id="ARBA00023002"/>
    </source>
</evidence>
<dbReference type="InterPro" id="IPR003819">
    <property type="entry name" value="TauD/TfdA-like"/>
</dbReference>
<dbReference type="InterPro" id="IPR042098">
    <property type="entry name" value="TauD-like_sf"/>
</dbReference>
<dbReference type="PANTHER" id="PTHR10696:SF21">
    <property type="entry name" value="TAUD_TFDA-LIKE DOMAIN-CONTAINING PROTEIN"/>
    <property type="match status" value="1"/>
</dbReference>
<dbReference type="EMBL" id="JBGBPQ010000019">
    <property type="protein sequence ID" value="KAL1504955.1"/>
    <property type="molecule type" value="Genomic_DNA"/>
</dbReference>
<name>A0AB34IVD3_PRYPA</name>
<dbReference type="PANTHER" id="PTHR10696">
    <property type="entry name" value="GAMMA-BUTYROBETAINE HYDROXYLASE-RELATED"/>
    <property type="match status" value="1"/>
</dbReference>
<dbReference type="Pfam" id="PF02668">
    <property type="entry name" value="TauD"/>
    <property type="match status" value="1"/>
</dbReference>
<proteinExistence type="predicted"/>
<sequence>MVGRCPATLWADCHPLQLSNAPPPWLHVVRRPPTIEDEAAWLEQSHATLRRALDLHGAIHFRGFSLSTTPEGFCRFCDCLKLDACDDPLSSVRVRPLLRDRDALYEAVNAPSLANTFIGLHNDATYRLTAPYAAFVCLRPAAKGGEFLLADGARVLRALDADVLRRLCRRGVRVRVARLAAPPWHRAGALRPLLRRACTAVVQAALDLATPLELEVVASADDEPCALQVFEKAKPPVNRHPRTLEPTFFSGIHSQSEYLQSKRRGARFSGVAATDVFYGDFSEIPPRDLDHIEEAVMQNVIRIPMERGDVVLLDSYRALHGREIFEGPRLHAVRWLFDSEWSAPVETQ</sequence>
<dbReference type="Proteomes" id="UP001515480">
    <property type="component" value="Unassembled WGS sequence"/>
</dbReference>
<dbReference type="GO" id="GO:0016491">
    <property type="term" value="F:oxidoreductase activity"/>
    <property type="evidence" value="ECO:0007669"/>
    <property type="project" value="UniProtKB-KW"/>
</dbReference>
<evidence type="ECO:0000313" key="3">
    <source>
        <dbReference type="EMBL" id="KAL1504955.1"/>
    </source>
</evidence>
<feature type="domain" description="TauD/TfdA-like" evidence="2">
    <location>
        <begin position="37"/>
        <end position="334"/>
    </location>
</feature>
<organism evidence="3 4">
    <name type="scientific">Prymnesium parvum</name>
    <name type="common">Toxic golden alga</name>
    <dbReference type="NCBI Taxonomy" id="97485"/>
    <lineage>
        <taxon>Eukaryota</taxon>
        <taxon>Haptista</taxon>
        <taxon>Haptophyta</taxon>
        <taxon>Prymnesiophyceae</taxon>
        <taxon>Prymnesiales</taxon>
        <taxon>Prymnesiaceae</taxon>
        <taxon>Prymnesium</taxon>
    </lineage>
</organism>